<feature type="signal peptide" evidence="1">
    <location>
        <begin position="1"/>
        <end position="22"/>
    </location>
</feature>
<keyword evidence="3" id="KW-1185">Reference proteome</keyword>
<proteinExistence type="predicted"/>
<protein>
    <recommendedName>
        <fullName evidence="4">Secreted protein</fullName>
    </recommendedName>
</protein>
<gene>
    <name evidence="2" type="ORF">SAMN06265222_11775</name>
</gene>
<evidence type="ECO:0008006" key="4">
    <source>
        <dbReference type="Google" id="ProtNLM"/>
    </source>
</evidence>
<sequence>MLARFLSATVICLGLVAGFSSTGCSEPQNKVIEQTTVSEEARENYEAQMNAHRDGI</sequence>
<evidence type="ECO:0000256" key="1">
    <source>
        <dbReference type="SAM" id="SignalP"/>
    </source>
</evidence>
<evidence type="ECO:0000313" key="3">
    <source>
        <dbReference type="Proteomes" id="UP001158067"/>
    </source>
</evidence>
<organism evidence="2 3">
    <name type="scientific">Neorhodopirellula lusitana</name>
    <dbReference type="NCBI Taxonomy" id="445327"/>
    <lineage>
        <taxon>Bacteria</taxon>
        <taxon>Pseudomonadati</taxon>
        <taxon>Planctomycetota</taxon>
        <taxon>Planctomycetia</taxon>
        <taxon>Pirellulales</taxon>
        <taxon>Pirellulaceae</taxon>
        <taxon>Neorhodopirellula</taxon>
    </lineage>
</organism>
<accession>A0ABY1QP11</accession>
<comment type="caution">
    <text evidence="2">The sequence shown here is derived from an EMBL/GenBank/DDBJ whole genome shotgun (WGS) entry which is preliminary data.</text>
</comment>
<keyword evidence="1" id="KW-0732">Signal</keyword>
<dbReference type="EMBL" id="FXUG01000017">
    <property type="protein sequence ID" value="SMP74180.1"/>
    <property type="molecule type" value="Genomic_DNA"/>
</dbReference>
<evidence type="ECO:0000313" key="2">
    <source>
        <dbReference type="EMBL" id="SMP74180.1"/>
    </source>
</evidence>
<dbReference type="Proteomes" id="UP001158067">
    <property type="component" value="Unassembled WGS sequence"/>
</dbReference>
<dbReference type="PROSITE" id="PS51257">
    <property type="entry name" value="PROKAR_LIPOPROTEIN"/>
    <property type="match status" value="1"/>
</dbReference>
<name>A0ABY1QP11_9BACT</name>
<feature type="chain" id="PRO_5046249267" description="Secreted protein" evidence="1">
    <location>
        <begin position="23"/>
        <end position="56"/>
    </location>
</feature>
<reference evidence="2 3" key="1">
    <citation type="submission" date="2017-05" db="EMBL/GenBank/DDBJ databases">
        <authorList>
            <person name="Varghese N."/>
            <person name="Submissions S."/>
        </authorList>
    </citation>
    <scope>NUCLEOTIDE SEQUENCE [LARGE SCALE GENOMIC DNA]</scope>
    <source>
        <strain evidence="2 3">DSM 25457</strain>
    </source>
</reference>